<dbReference type="Proteomes" id="UP000281118">
    <property type="component" value="Unassembled WGS sequence"/>
</dbReference>
<evidence type="ECO:0008006" key="3">
    <source>
        <dbReference type="Google" id="ProtNLM"/>
    </source>
</evidence>
<reference evidence="1 2" key="1">
    <citation type="submission" date="2018-12" db="EMBL/GenBank/DDBJ databases">
        <title>The genome sequences of Variovorax guangxiensis DSM 27352.</title>
        <authorList>
            <person name="Gao J."/>
            <person name="Sun J."/>
        </authorList>
    </citation>
    <scope>NUCLEOTIDE SEQUENCE [LARGE SCALE GENOMIC DNA]</scope>
    <source>
        <strain evidence="1 2">DSM 27352</strain>
    </source>
</reference>
<dbReference type="EMBL" id="RXFT01000006">
    <property type="protein sequence ID" value="RUR68699.1"/>
    <property type="molecule type" value="Genomic_DNA"/>
</dbReference>
<dbReference type="OrthoDB" id="9151394at2"/>
<organism evidence="1 2">
    <name type="scientific">Variovorax guangxiensis</name>
    <dbReference type="NCBI Taxonomy" id="1775474"/>
    <lineage>
        <taxon>Bacteria</taxon>
        <taxon>Pseudomonadati</taxon>
        <taxon>Pseudomonadota</taxon>
        <taxon>Betaproteobacteria</taxon>
        <taxon>Burkholderiales</taxon>
        <taxon>Comamonadaceae</taxon>
        <taxon>Variovorax</taxon>
    </lineage>
</organism>
<comment type="caution">
    <text evidence="1">The sequence shown here is derived from an EMBL/GenBank/DDBJ whole genome shotgun (WGS) entry which is preliminary data.</text>
</comment>
<name>A0A3S0ZPE2_9BURK</name>
<dbReference type="RefSeq" id="WP_126022833.1">
    <property type="nucleotide sequence ID" value="NZ_RXFT01000006.1"/>
</dbReference>
<proteinExistence type="predicted"/>
<dbReference type="SUPFAM" id="SSF81301">
    <property type="entry name" value="Nucleotidyltransferase"/>
    <property type="match status" value="1"/>
</dbReference>
<evidence type="ECO:0000313" key="1">
    <source>
        <dbReference type="EMBL" id="RUR68699.1"/>
    </source>
</evidence>
<evidence type="ECO:0000313" key="2">
    <source>
        <dbReference type="Proteomes" id="UP000281118"/>
    </source>
</evidence>
<sequence length="427" mass="47223">MAATEKRLPRDTFTKKLQRMCERLDGRSTQTLSFKHWYFDRTESATCTVTRLWVAGSYARGALECGDLDVVVNIDIQGSEPTQRLMMRAFFGAPAYVRCYSGTPEKNSSGIALPNAVSIWTGPGCDWREAIASISPDPSAGRAKRPIDAIPFRTEQLGTYVDRMEEVLKLRRKGLIEWSFIPFDEKLLAPIEPGGFLESEARVERFIEHELAGRGILRLLHPLTKLMRKLEPGGSWHSAHGARTKIRCGGTLLYLGKPGLPIHRLDGNATLQQIGIVPHISTRGPNGVWLIRRGRNHADMIALSKVRAFYLVSGGSPTIIHWNHFEDGRRHSGKVLELFRTYEKAIAGAKHWKKLASSEGEAKDFDANEVRGADLLFLTSLCDVIEVGSAGIAVTHAGRVLTGQDEVSTISEVVVSLTGESEPQGLE</sequence>
<gene>
    <name evidence="1" type="ORF">EJP67_16680</name>
</gene>
<dbReference type="InterPro" id="IPR043519">
    <property type="entry name" value="NT_sf"/>
</dbReference>
<accession>A0A3S0ZPE2</accession>
<protein>
    <recommendedName>
        <fullName evidence="3">Nucleotidyltransferase</fullName>
    </recommendedName>
</protein>
<dbReference type="AlphaFoldDB" id="A0A3S0ZPE2"/>